<evidence type="ECO:0000256" key="3">
    <source>
        <dbReference type="ARBA" id="ARBA00022801"/>
    </source>
</evidence>
<evidence type="ECO:0000259" key="5">
    <source>
        <dbReference type="Pfam" id="PF01321"/>
    </source>
</evidence>
<dbReference type="GO" id="GO:0046872">
    <property type="term" value="F:metal ion binding"/>
    <property type="evidence" value="ECO:0007669"/>
    <property type="project" value="UniProtKB-KW"/>
</dbReference>
<dbReference type="Pfam" id="PF00557">
    <property type="entry name" value="Peptidase_M24"/>
    <property type="match status" value="1"/>
</dbReference>
<keyword evidence="2" id="KW-0479">Metal-binding</keyword>
<dbReference type="Pfam" id="PF01321">
    <property type="entry name" value="Creatinase_N"/>
    <property type="match status" value="1"/>
</dbReference>
<dbReference type="Pfam" id="PF16188">
    <property type="entry name" value="Peptidase_M24_C"/>
    <property type="match status" value="1"/>
</dbReference>
<dbReference type="FunFam" id="3.90.230.10:FF:000009">
    <property type="entry name" value="xaa-Pro aminopeptidase 2"/>
    <property type="match status" value="1"/>
</dbReference>
<feature type="domain" description="Peptidase M24" evidence="4">
    <location>
        <begin position="307"/>
        <end position="518"/>
    </location>
</feature>
<dbReference type="InterPro" id="IPR000994">
    <property type="entry name" value="Pept_M24"/>
</dbReference>
<dbReference type="InterPro" id="IPR050422">
    <property type="entry name" value="X-Pro_aminopeptidase_P"/>
</dbReference>
<evidence type="ECO:0000259" key="4">
    <source>
        <dbReference type="Pfam" id="PF00557"/>
    </source>
</evidence>
<dbReference type="Pfam" id="PF16189">
    <property type="entry name" value="Creatinase_N_2"/>
    <property type="match status" value="1"/>
</dbReference>
<dbReference type="Gene3D" id="3.90.230.10">
    <property type="entry name" value="Creatinase/methionine aminopeptidase superfamily"/>
    <property type="match status" value="1"/>
</dbReference>
<gene>
    <name evidence="7" type="ORF">IAD25_02855</name>
</gene>
<dbReference type="InterPro" id="IPR000587">
    <property type="entry name" value="Creatinase_N"/>
</dbReference>
<dbReference type="InterPro" id="IPR033740">
    <property type="entry name" value="Pept_M24B"/>
</dbReference>
<protein>
    <submittedName>
        <fullName evidence="7">Aminopeptidase P family protein</fullName>
    </submittedName>
</protein>
<dbReference type="Proteomes" id="UP000824130">
    <property type="component" value="Unassembled WGS sequence"/>
</dbReference>
<dbReference type="PANTHER" id="PTHR43763:SF6">
    <property type="entry name" value="XAA-PRO AMINOPEPTIDASE 1"/>
    <property type="match status" value="1"/>
</dbReference>
<dbReference type="Gene3D" id="3.40.350.10">
    <property type="entry name" value="Creatinase/prolidase N-terminal domain"/>
    <property type="match status" value="2"/>
</dbReference>
<dbReference type="AlphaFoldDB" id="A0A9D1SUH1"/>
<feature type="domain" description="Creatinase N-terminal" evidence="5">
    <location>
        <begin position="5"/>
        <end position="126"/>
    </location>
</feature>
<reference evidence="7" key="2">
    <citation type="journal article" date="2021" name="PeerJ">
        <title>Extensive microbial diversity within the chicken gut microbiome revealed by metagenomics and culture.</title>
        <authorList>
            <person name="Gilroy R."/>
            <person name="Ravi A."/>
            <person name="Getino M."/>
            <person name="Pursley I."/>
            <person name="Horton D.L."/>
            <person name="Alikhan N.F."/>
            <person name="Baker D."/>
            <person name="Gharbi K."/>
            <person name="Hall N."/>
            <person name="Watson M."/>
            <person name="Adriaenssens E.M."/>
            <person name="Foster-Nyarko E."/>
            <person name="Jarju S."/>
            <person name="Secka A."/>
            <person name="Antonio M."/>
            <person name="Oren A."/>
            <person name="Chaudhuri R.R."/>
            <person name="La Ragione R."/>
            <person name="Hildebrand F."/>
            <person name="Pallen M.J."/>
        </authorList>
    </citation>
    <scope>NUCLEOTIDE SEQUENCE</scope>
    <source>
        <strain evidence="7">ChiSjej4B22-8349</strain>
    </source>
</reference>
<proteinExistence type="inferred from homology"/>
<evidence type="ECO:0000313" key="8">
    <source>
        <dbReference type="Proteomes" id="UP000824130"/>
    </source>
</evidence>
<dbReference type="GO" id="GO:0005737">
    <property type="term" value="C:cytoplasm"/>
    <property type="evidence" value="ECO:0007669"/>
    <property type="project" value="UniProtKB-ARBA"/>
</dbReference>
<dbReference type="InterPro" id="IPR036005">
    <property type="entry name" value="Creatinase/aminopeptidase-like"/>
</dbReference>
<dbReference type="SUPFAM" id="SSF55920">
    <property type="entry name" value="Creatinase/aminopeptidase"/>
    <property type="match status" value="1"/>
</dbReference>
<evidence type="ECO:0000256" key="2">
    <source>
        <dbReference type="ARBA" id="ARBA00022723"/>
    </source>
</evidence>
<dbReference type="PANTHER" id="PTHR43763">
    <property type="entry name" value="XAA-PRO AMINOPEPTIDASE 1"/>
    <property type="match status" value="1"/>
</dbReference>
<accession>A0A9D1SUH1</accession>
<dbReference type="CDD" id="cd01085">
    <property type="entry name" value="APP"/>
    <property type="match status" value="1"/>
</dbReference>
<evidence type="ECO:0000313" key="7">
    <source>
        <dbReference type="EMBL" id="HIU95634.1"/>
    </source>
</evidence>
<dbReference type="SUPFAM" id="SSF53092">
    <property type="entry name" value="Creatinase/prolidase N-terminal domain"/>
    <property type="match status" value="1"/>
</dbReference>
<comment type="caution">
    <text evidence="7">The sequence shown here is derived from an EMBL/GenBank/DDBJ whole genome shotgun (WGS) entry which is preliminary data.</text>
</comment>
<dbReference type="InterPro" id="IPR029149">
    <property type="entry name" value="Creatin/AminoP/Spt16_N"/>
</dbReference>
<organism evidence="7 8">
    <name type="scientific">Candidatus Allocopromorpha excrementipullorum</name>
    <dbReference type="NCBI Taxonomy" id="2840743"/>
    <lineage>
        <taxon>Bacteria</taxon>
        <taxon>Bacillati</taxon>
        <taxon>Bacillota</taxon>
        <taxon>Clostridia</taxon>
        <taxon>Eubacteriales</taxon>
        <taxon>Eubacteriaceae</taxon>
        <taxon>Eubacteriaceae incertae sedis</taxon>
        <taxon>Candidatus Allocopromorpha</taxon>
    </lineage>
</organism>
<sequence>MRGQLKALRDKMKERGIDTYIVPTTDYHGSEYVNEYFKCREYVSGFTGSAGTLVIRKDFAGLWTDGRYFLQAAQQLDGTGIELMKMGAPGVPSLADYLKDQPEGSVIGFDGRVVSRSLGECLEGKFDIVYDRDLVGEIWTDRPEIVPSEIYEIGLDVTGESSASKLSRVREKMGDADHMLVTRLEDIAWLYNLRGRDIENTPVFYGFALISKERDVLYVMDGRYVEKAGRSGQAGCSGPGLRVPSCIREYDKVFDDVSALRDCSVILDEESVSYYMARAFDASVDRIYRKSIIEEMRAIKNEGEIAATRRAHIRDGAAVVNAIYWLKNNAGSGSISEMSLAEYLGEQRRQQGAYEPSFDTIAGYEEHGAIVHYSATAETDVALKAEGFLLIDSGGQYEDGTTDITRTVALGPVDTQRRRDYTAVLKGHIALATARFTEKETGADLDALARAPLKELGLDFNHGTGHGVGHMLSVHEGPHTISLRGTYCHIMPGTVTSDEPGVYLEGQYGIRIENELLCVEDGGARHFETLTFCPYEREAIESSMLTENERRYVNSYHRKVLETLAPLLDEPVKKWLEEQCGEL</sequence>
<dbReference type="EMBL" id="DVOB01000063">
    <property type="protein sequence ID" value="HIU95634.1"/>
    <property type="molecule type" value="Genomic_DNA"/>
</dbReference>
<comment type="similarity">
    <text evidence="1">Belongs to the peptidase M24B family.</text>
</comment>
<keyword evidence="7" id="KW-0031">Aminopeptidase</keyword>
<keyword evidence="3" id="KW-0378">Hydrolase</keyword>
<feature type="domain" description="Peptidase M24 C-terminal" evidence="6">
    <location>
        <begin position="526"/>
        <end position="582"/>
    </location>
</feature>
<dbReference type="GO" id="GO:0070006">
    <property type="term" value="F:metalloaminopeptidase activity"/>
    <property type="evidence" value="ECO:0007669"/>
    <property type="project" value="InterPro"/>
</dbReference>
<dbReference type="InterPro" id="IPR032416">
    <property type="entry name" value="Peptidase_M24_C"/>
</dbReference>
<evidence type="ECO:0000259" key="6">
    <source>
        <dbReference type="Pfam" id="PF16188"/>
    </source>
</evidence>
<keyword evidence="7" id="KW-0645">Protease</keyword>
<evidence type="ECO:0000256" key="1">
    <source>
        <dbReference type="ARBA" id="ARBA00008766"/>
    </source>
</evidence>
<reference evidence="7" key="1">
    <citation type="submission" date="2020-10" db="EMBL/GenBank/DDBJ databases">
        <authorList>
            <person name="Gilroy R."/>
        </authorList>
    </citation>
    <scope>NUCLEOTIDE SEQUENCE</scope>
    <source>
        <strain evidence="7">ChiSjej4B22-8349</strain>
    </source>
</reference>
<name>A0A9D1SUH1_9FIRM</name>